<feature type="binding site" evidence="14">
    <location>
        <position position="432"/>
    </location>
    <ligand>
        <name>FAD</name>
        <dbReference type="ChEBI" id="CHEBI:57692"/>
    </ligand>
</feature>
<dbReference type="GO" id="GO:0071949">
    <property type="term" value="F:FAD binding"/>
    <property type="evidence" value="ECO:0007669"/>
    <property type="project" value="InterPro"/>
</dbReference>
<evidence type="ECO:0000256" key="4">
    <source>
        <dbReference type="ARBA" id="ARBA00022630"/>
    </source>
</evidence>
<keyword evidence="7 14" id="KW-0274">FAD</keyword>
<dbReference type="InterPro" id="IPR016208">
    <property type="entry name" value="Ald_Oxase/xanthine_DH-like"/>
</dbReference>
<feature type="binding site" evidence="15">
    <location>
        <position position="153"/>
    </location>
    <ligand>
        <name>[2Fe-2S] cluster</name>
        <dbReference type="ChEBI" id="CHEBI:190135"/>
        <label>2</label>
    </ligand>
</feature>
<dbReference type="OrthoDB" id="4392at2759"/>
<dbReference type="Gene3D" id="3.90.1170.50">
    <property type="entry name" value="Aldehyde oxidase/xanthine dehydrogenase, a/b hammerhead"/>
    <property type="match status" value="1"/>
</dbReference>
<dbReference type="PROSITE" id="PS51387">
    <property type="entry name" value="FAD_PCMH"/>
    <property type="match status" value="1"/>
</dbReference>
<dbReference type="InterPro" id="IPR005107">
    <property type="entry name" value="CO_DH_flav_C"/>
</dbReference>
<dbReference type="GO" id="GO:0005506">
    <property type="term" value="F:iron ion binding"/>
    <property type="evidence" value="ECO:0007669"/>
    <property type="project" value="InterPro"/>
</dbReference>
<dbReference type="Gene3D" id="3.30.43.10">
    <property type="entry name" value="Uridine Diphospho-n-acetylenolpyruvylglucosamine Reductase, domain 2"/>
    <property type="match status" value="1"/>
</dbReference>
<dbReference type="SUPFAM" id="SSF56176">
    <property type="entry name" value="FAD-binding/transporter-associated domain-like"/>
    <property type="match status" value="1"/>
</dbReference>
<evidence type="ECO:0000256" key="2">
    <source>
        <dbReference type="ARBA" id="ARBA00006849"/>
    </source>
</evidence>
<dbReference type="InterPro" id="IPR016167">
    <property type="entry name" value="FAD-bd_PCMH_sub1"/>
</dbReference>
<dbReference type="InterPro" id="IPR006058">
    <property type="entry name" value="2Fe2S_fd_BS"/>
</dbReference>
<feature type="binding site" evidence="14">
    <location>
        <begin position="259"/>
        <end position="266"/>
    </location>
    <ligand>
        <name>FAD</name>
        <dbReference type="ChEBI" id="CHEBI:57692"/>
    </ligand>
</feature>
<proteinExistence type="inferred from homology"/>
<dbReference type="GO" id="GO:0016491">
    <property type="term" value="F:oxidoreductase activity"/>
    <property type="evidence" value="ECO:0007669"/>
    <property type="project" value="UniProtKB-KW"/>
</dbReference>
<dbReference type="PANTHER" id="PTHR45444">
    <property type="entry name" value="XANTHINE DEHYDROGENASE"/>
    <property type="match status" value="1"/>
</dbReference>
<evidence type="ECO:0000256" key="7">
    <source>
        <dbReference type="ARBA" id="ARBA00022827"/>
    </source>
</evidence>
<feature type="binding site" evidence="14">
    <location>
        <position position="831"/>
    </location>
    <ligand>
        <name>substrate</name>
    </ligand>
</feature>
<dbReference type="InterPro" id="IPR037165">
    <property type="entry name" value="AldOxase/xan_DH_Mopterin-bd_sf"/>
</dbReference>
<evidence type="ECO:0000313" key="18">
    <source>
        <dbReference type="EMBL" id="PXF47901.1"/>
    </source>
</evidence>
<feature type="binding site" evidence="14">
    <location>
        <position position="943"/>
    </location>
    <ligand>
        <name>substrate</name>
    </ligand>
</feature>
<feature type="binding site" evidence="15">
    <location>
        <position position="52"/>
    </location>
    <ligand>
        <name>[2Fe-2S] cluster</name>
        <dbReference type="ChEBI" id="CHEBI:190135"/>
        <label>1</label>
    </ligand>
</feature>
<evidence type="ECO:0000256" key="1">
    <source>
        <dbReference type="ARBA" id="ARBA00001974"/>
    </source>
</evidence>
<dbReference type="FunFam" id="3.90.1170.50:FF:000001">
    <property type="entry name" value="Aldehyde oxidase 1"/>
    <property type="match status" value="1"/>
</dbReference>
<evidence type="ECO:0000259" key="17">
    <source>
        <dbReference type="PROSITE" id="PS51387"/>
    </source>
</evidence>
<dbReference type="Gene3D" id="3.30.390.50">
    <property type="entry name" value="CO dehydrogenase flavoprotein, C-terminal domain"/>
    <property type="match status" value="1"/>
</dbReference>
<dbReference type="FunFam" id="3.30.365.10:FF:000004">
    <property type="entry name" value="Xanthine dehydrogenase oxidase"/>
    <property type="match status" value="1"/>
</dbReference>
<evidence type="ECO:0000256" key="11">
    <source>
        <dbReference type="ARBA" id="ARBA00023027"/>
    </source>
</evidence>
<feature type="binding site" evidence="15">
    <location>
        <position position="941"/>
    </location>
    <ligand>
        <name>Mo-molybdopterin</name>
        <dbReference type="ChEBI" id="CHEBI:71302"/>
    </ligand>
    <ligandPart>
        <name>Mo</name>
        <dbReference type="ChEBI" id="CHEBI:28685"/>
    </ligandPart>
</feature>
<dbReference type="InterPro" id="IPR036683">
    <property type="entry name" value="CO_DH_flav_C_dom_sf"/>
</dbReference>
<feature type="binding site" evidence="14">
    <location>
        <position position="345"/>
    </location>
    <ligand>
        <name>FAD</name>
        <dbReference type="ChEBI" id="CHEBI:57692"/>
    </ligand>
</feature>
<protein>
    <submittedName>
        <fullName evidence="18">Xanthine dehydrogenase</fullName>
    </submittedName>
</protein>
<dbReference type="GO" id="GO:0051537">
    <property type="term" value="F:2 iron, 2 sulfur cluster binding"/>
    <property type="evidence" value="ECO:0007669"/>
    <property type="project" value="UniProtKB-KW"/>
</dbReference>
<dbReference type="Pfam" id="PF00111">
    <property type="entry name" value="Fer2"/>
    <property type="match status" value="1"/>
</dbReference>
<dbReference type="Pfam" id="PF20256">
    <property type="entry name" value="MoCoBD_2"/>
    <property type="match status" value="1"/>
</dbReference>
<name>A0A2V3J0I2_9FLOR</name>
<dbReference type="STRING" id="448386.A0A2V3J0I2"/>
<dbReference type="FunFam" id="3.30.43.10:FF:000001">
    <property type="entry name" value="Xanthine dehydrogenase/oxidase"/>
    <property type="match status" value="1"/>
</dbReference>
<dbReference type="InterPro" id="IPR002888">
    <property type="entry name" value="2Fe-2S-bd"/>
</dbReference>
<dbReference type="PROSITE" id="PS00197">
    <property type="entry name" value="2FE2S_FER_1"/>
    <property type="match status" value="1"/>
</dbReference>
<comment type="cofactor">
    <cofactor evidence="12">
        <name>[2Fe-2S] cluster</name>
        <dbReference type="ChEBI" id="CHEBI:190135"/>
    </cofactor>
</comment>
<dbReference type="Gene3D" id="3.30.465.10">
    <property type="match status" value="1"/>
</dbReference>
<evidence type="ECO:0000256" key="3">
    <source>
        <dbReference type="ARBA" id="ARBA00022505"/>
    </source>
</evidence>
<sequence>MIPRQFVVVYINGSRREISGRKTLDTLLSYLRYEERLTGTKLGCGEGGCGACTILYSYYDHHEKRIYHRAVNACLMPVAACDGAAITTIEAVGNIRDGLAPVQEALANTHGSQCGFCTPGIVMSMFALLREHGTRTDPLTPLDVEKNFDGNLCRCTGYRPILDAYKGLIAAEDATCSAQCPMGEQCCKINRSRLGKQEIVLSQKEDKKISTVLDRAYIFPPELIEYRPAELNLADGKWLRPVTLEQLMRSKTEHPEARLIVGNTEVGVEVKFKNLKVPVWISTTDVPELQRITEDDVGVKIGASVTWTHLNNYISNALKRTKLDGNPKLYQLSSLQAIQSQLELFAGKQIRNVGTIAGNIVTASPISDVNPLLVAACASFTLLNCKTGEKRNVSARDFFVSYRKVDLKANEILFQVVLPWNESQFDFTHPFKVSRRREDDIAIVSAGIRLKLSPNQEPTSSEKPGFIIEAAHVGLGGIAPRTVSMNDVERVLTGKLFNETSLKEGMRVMARSALLPKNVPGGMPEYRQSLAVGFLFKAFVATAHAIYERFHEHDSLLDSLGFDNVQDVPGISICERSVSRGVQIFSDCEPLAKDDITGRPVPHLSAALQVSGEAKYLDDIPRFDGELQAALVLSSEPHARIVAIDYSDAEKIPGVYEIIDVKNVKGSNLIGPIFHDEYCFADKEVTTSGQVIAVVTAETTEQAKEAARSVRVTYDPLPAVVTIEDAIESASYAELVPSRFIQKGDAPGIFEKEGTGAKIVKGRVRIGGQEHWYLEPNGTIAVPDENGEMLILASTQSPGKTQAIVSRVLGQRAHKIVCKVKRLGGGFGGKETRSCFLSAAIAVAAQATSRPVRLVLDRDVDMMITGTRHAFLAEYEAAYEATGRITALRMEIYLNMGNTVDLSAAVLDRALYHAVNCYDIPNVDIIGKACYTNTTSSTAFRGFGGPQGMMICENVIEHVAWDLRLPPEKVRDINMFGRHGNASITPYGMNVSSDCLQKCWEGALGDSSFSQRRREVDSFNSKHSYRKRGLSVIPTMFGISFSFSPLNQAGALVHIYQEDGSVLITHGGVEMGQGLHTKICQIAASELQIPLEKVFVSETATDKIPNASPTAASASSDLYGMAVLRACRTLKQRLEPFKSGLELSWEETVDKAWANRVSLFATGFYKTPGIDDVNLAVPGARGRPFSYFTNGSAVSEVEIDVLTGEMKVIRTDIVMDIGRPLNPAIDIGQVEGAFVQGLGWCTMEEFVRGSKNEHVWLKEGKVFTAGPGTYKLPAFGDVPRDFRVRVLDGRSEADTICSSKAIGEPPLFLAASVFFATRDAISYSRRQHNLHDWFALDSPASVERIRLRCIDDVVSSVLPNTGSVNPSLSL</sequence>
<keyword evidence="4" id="KW-0285">Flavoprotein</keyword>
<dbReference type="FunFam" id="3.30.365.10:FF:000002">
    <property type="entry name" value="Xanthine dehydrogenase oxidase"/>
    <property type="match status" value="1"/>
</dbReference>
<dbReference type="InterPro" id="IPR016169">
    <property type="entry name" value="FAD-bd_PCMH_sub2"/>
</dbReference>
<dbReference type="InterPro" id="IPR016166">
    <property type="entry name" value="FAD-bd_PCMH"/>
</dbReference>
<feature type="domain" description="FAD-binding PCMH-type" evidence="17">
    <location>
        <begin position="231"/>
        <end position="423"/>
    </location>
</feature>
<feature type="binding site" evidence="15">
    <location>
        <position position="44"/>
    </location>
    <ligand>
        <name>[2Fe-2S] cluster</name>
        <dbReference type="ChEBI" id="CHEBI:190135"/>
        <label>1</label>
    </ligand>
</feature>
<feature type="binding site" evidence="14">
    <location>
        <position position="413"/>
    </location>
    <ligand>
        <name>FAD</name>
        <dbReference type="ChEBI" id="CHEBI:57692"/>
    </ligand>
</feature>
<dbReference type="SMART" id="SM01092">
    <property type="entry name" value="CO_deh_flav_C"/>
    <property type="match status" value="1"/>
</dbReference>
<evidence type="ECO:0000313" key="19">
    <source>
        <dbReference type="Proteomes" id="UP000247409"/>
    </source>
</evidence>
<dbReference type="InterPro" id="IPR036856">
    <property type="entry name" value="Ald_Oxase/Xan_DH_a/b_sf"/>
</dbReference>
<keyword evidence="10 15" id="KW-0411">Iron-sulfur</keyword>
<dbReference type="Pfam" id="PF03450">
    <property type="entry name" value="CO_deh_flav_C"/>
    <property type="match status" value="1"/>
</dbReference>
<dbReference type="InterPro" id="IPR002346">
    <property type="entry name" value="Mopterin_DH_FAD-bd"/>
</dbReference>
<dbReference type="SUPFAM" id="SSF54292">
    <property type="entry name" value="2Fe-2S ferredoxin-like"/>
    <property type="match status" value="1"/>
</dbReference>
<feature type="binding site" evidence="15">
    <location>
        <position position="827"/>
    </location>
    <ligand>
        <name>Mo-molybdopterin</name>
        <dbReference type="ChEBI" id="CHEBI:71302"/>
    </ligand>
    <ligandPart>
        <name>Mo</name>
        <dbReference type="ChEBI" id="CHEBI:28685"/>
    </ligandPart>
</feature>
<dbReference type="InterPro" id="IPR012675">
    <property type="entry name" value="Beta-grasp_dom_sf"/>
</dbReference>
<dbReference type="EMBL" id="NBIV01000018">
    <property type="protein sequence ID" value="PXF47901.1"/>
    <property type="molecule type" value="Genomic_DNA"/>
</dbReference>
<comment type="similarity">
    <text evidence="2">Belongs to the xanthine dehydrogenase family.</text>
</comment>
<feature type="binding site" evidence="15">
    <location>
        <position position="117"/>
    </location>
    <ligand>
        <name>[2Fe-2S] cluster</name>
        <dbReference type="ChEBI" id="CHEBI:190135"/>
        <label>2</label>
    </ligand>
</feature>
<comment type="cofactor">
    <cofactor evidence="15">
        <name>[2Fe-2S] cluster</name>
        <dbReference type="ChEBI" id="CHEBI:190135"/>
    </cofactor>
    <text evidence="15">Binds 2 [2Fe-2S] clusters.</text>
</comment>
<evidence type="ECO:0000256" key="15">
    <source>
        <dbReference type="PIRSR" id="PIRSR000127-3"/>
    </source>
</evidence>
<feature type="binding site" evidence="14">
    <location>
        <position position="909"/>
    </location>
    <ligand>
        <name>substrate</name>
    </ligand>
</feature>
<evidence type="ECO:0000256" key="13">
    <source>
        <dbReference type="PIRSR" id="PIRSR000127-1"/>
    </source>
</evidence>
<evidence type="ECO:0000256" key="12">
    <source>
        <dbReference type="ARBA" id="ARBA00034078"/>
    </source>
</evidence>
<dbReference type="SUPFAM" id="SSF55447">
    <property type="entry name" value="CO dehydrogenase flavoprotein C-terminal domain-like"/>
    <property type="match status" value="1"/>
</dbReference>
<dbReference type="PANTHER" id="PTHR45444:SF3">
    <property type="entry name" value="XANTHINE DEHYDROGENASE"/>
    <property type="match status" value="1"/>
</dbReference>
<feature type="active site" description="Proton acceptor" evidence="13">
    <location>
        <position position="1304"/>
    </location>
</feature>
<keyword evidence="6 15" id="KW-0479">Metal-binding</keyword>
<evidence type="ECO:0000256" key="10">
    <source>
        <dbReference type="ARBA" id="ARBA00023014"/>
    </source>
</evidence>
<feature type="binding site" evidence="15">
    <location>
        <position position="74"/>
    </location>
    <ligand>
        <name>[2Fe-2S] cluster</name>
        <dbReference type="ChEBI" id="CHEBI:190135"/>
        <label>1</label>
    </ligand>
</feature>
<reference evidence="18 19" key="1">
    <citation type="journal article" date="2018" name="Mol. Biol. Evol.">
        <title>Analysis of the draft genome of the red seaweed Gracilariopsis chorda provides insights into genome size evolution in Rhodophyta.</title>
        <authorList>
            <person name="Lee J."/>
            <person name="Yang E.C."/>
            <person name="Graf L."/>
            <person name="Yang J.H."/>
            <person name="Qiu H."/>
            <person name="Zel Zion U."/>
            <person name="Chan C.X."/>
            <person name="Stephens T.G."/>
            <person name="Weber A.P.M."/>
            <person name="Boo G.H."/>
            <person name="Boo S.M."/>
            <person name="Kim K.M."/>
            <person name="Shin Y."/>
            <person name="Jung M."/>
            <person name="Lee S.J."/>
            <person name="Yim H.S."/>
            <person name="Lee J.H."/>
            <person name="Bhattacharya D."/>
            <person name="Yoon H.S."/>
        </authorList>
    </citation>
    <scope>NUCLEOTIDE SEQUENCE [LARGE SCALE GENOMIC DNA]</scope>
    <source>
        <strain evidence="18 19">SKKU-2015</strain>
        <tissue evidence="18">Whole body</tissue>
    </source>
</reference>
<dbReference type="FunFam" id="3.10.20.30:FF:000012">
    <property type="entry name" value="Xanthine dehydrogenase/oxidase"/>
    <property type="match status" value="1"/>
</dbReference>
<dbReference type="Pfam" id="PF02738">
    <property type="entry name" value="MoCoBD_1"/>
    <property type="match status" value="1"/>
</dbReference>
<feature type="domain" description="2Fe-2S ferredoxin-type" evidence="16">
    <location>
        <begin position="5"/>
        <end position="92"/>
    </location>
</feature>
<dbReference type="FunFam" id="3.30.365.10:FF:000001">
    <property type="entry name" value="Xanthine dehydrogenase oxidase"/>
    <property type="match status" value="1"/>
</dbReference>
<keyword evidence="8" id="KW-0560">Oxidoreductase</keyword>
<feature type="binding site" evidence="15">
    <location>
        <position position="796"/>
    </location>
    <ligand>
        <name>Mo-molybdopterin</name>
        <dbReference type="ChEBI" id="CHEBI:71302"/>
    </ligand>
    <ligandPart>
        <name>Mo</name>
        <dbReference type="ChEBI" id="CHEBI:28685"/>
    </ligandPart>
</feature>
<evidence type="ECO:0000256" key="9">
    <source>
        <dbReference type="ARBA" id="ARBA00023004"/>
    </source>
</evidence>
<dbReference type="Pfam" id="PF01799">
    <property type="entry name" value="Fer2_2"/>
    <property type="match status" value="1"/>
</dbReference>
<dbReference type="InterPro" id="IPR008274">
    <property type="entry name" value="AldOxase/xan_DH_MoCoBD1"/>
</dbReference>
<evidence type="ECO:0000256" key="14">
    <source>
        <dbReference type="PIRSR" id="PIRSR000127-2"/>
    </source>
</evidence>
<dbReference type="InterPro" id="IPR001041">
    <property type="entry name" value="2Fe-2S_ferredoxin-type"/>
</dbReference>
<organism evidence="18 19">
    <name type="scientific">Gracilariopsis chorda</name>
    <dbReference type="NCBI Taxonomy" id="448386"/>
    <lineage>
        <taxon>Eukaryota</taxon>
        <taxon>Rhodophyta</taxon>
        <taxon>Florideophyceae</taxon>
        <taxon>Rhodymeniophycidae</taxon>
        <taxon>Gracilariales</taxon>
        <taxon>Gracilariaceae</taxon>
        <taxon>Gracilariopsis</taxon>
    </lineage>
</organism>
<dbReference type="InterPro" id="IPR036010">
    <property type="entry name" value="2Fe-2S_ferredoxin-like_sf"/>
</dbReference>
<dbReference type="SMART" id="SM01008">
    <property type="entry name" value="Ald_Xan_dh_C"/>
    <property type="match status" value="1"/>
</dbReference>
<comment type="caution">
    <text evidence="18">The sequence shown here is derived from an EMBL/GenBank/DDBJ whole genome shotgun (WGS) entry which is preliminary data.</text>
</comment>
<dbReference type="Gene3D" id="1.10.150.120">
    <property type="entry name" value="[2Fe-2S]-binding domain"/>
    <property type="match status" value="1"/>
</dbReference>
<feature type="binding site" evidence="15">
    <location>
        <position position="1112"/>
    </location>
    <ligand>
        <name>Mo-molybdopterin</name>
        <dbReference type="ChEBI" id="CHEBI:71302"/>
    </ligand>
    <ligandPart>
        <name>Mo</name>
        <dbReference type="ChEBI" id="CHEBI:28685"/>
    </ligandPart>
</feature>
<evidence type="ECO:0000256" key="8">
    <source>
        <dbReference type="ARBA" id="ARBA00023002"/>
    </source>
</evidence>
<feature type="binding site" evidence="15">
    <location>
        <position position="114"/>
    </location>
    <ligand>
        <name>[2Fe-2S] cluster</name>
        <dbReference type="ChEBI" id="CHEBI:190135"/>
        <label>2</label>
    </ligand>
</feature>
<evidence type="ECO:0000256" key="5">
    <source>
        <dbReference type="ARBA" id="ARBA00022714"/>
    </source>
</evidence>
<dbReference type="Pfam" id="PF01315">
    <property type="entry name" value="Ald_Xan_dh_C"/>
    <property type="match status" value="1"/>
</dbReference>
<dbReference type="InterPro" id="IPR036318">
    <property type="entry name" value="FAD-bd_PCMH-like_sf"/>
</dbReference>
<dbReference type="SUPFAM" id="SSF47741">
    <property type="entry name" value="CO dehydrogenase ISP C-domain like"/>
    <property type="match status" value="1"/>
</dbReference>
<dbReference type="InterPro" id="IPR000674">
    <property type="entry name" value="Ald_Oxase/Xan_DH_a/b"/>
</dbReference>
<feature type="binding site" evidence="15">
    <location>
        <position position="49"/>
    </location>
    <ligand>
        <name>[2Fe-2S] cluster</name>
        <dbReference type="ChEBI" id="CHEBI:190135"/>
        <label>1</label>
    </ligand>
</feature>
<dbReference type="Gene3D" id="3.10.20.30">
    <property type="match status" value="1"/>
</dbReference>
<dbReference type="SUPFAM" id="SSF56003">
    <property type="entry name" value="Molybdenum cofactor-binding domain"/>
    <property type="match status" value="1"/>
</dbReference>
<evidence type="ECO:0000256" key="6">
    <source>
        <dbReference type="ARBA" id="ARBA00022723"/>
    </source>
</evidence>
<feature type="binding site" evidence="15">
    <location>
        <position position="155"/>
    </location>
    <ligand>
        <name>[2Fe-2S] cluster</name>
        <dbReference type="ChEBI" id="CHEBI:190135"/>
        <label>2</label>
    </ligand>
</feature>
<keyword evidence="5 15" id="KW-0001">2Fe-2S</keyword>
<evidence type="ECO:0000259" key="16">
    <source>
        <dbReference type="PROSITE" id="PS51085"/>
    </source>
</evidence>
<keyword evidence="9 15" id="KW-0408">Iron</keyword>
<gene>
    <name evidence="18" type="ORF">BWQ96_02287</name>
</gene>
<keyword evidence="19" id="KW-1185">Reference proteome</keyword>
<comment type="cofactor">
    <cofactor evidence="1 14">
        <name>FAD</name>
        <dbReference type="ChEBI" id="CHEBI:57692"/>
    </cofactor>
</comment>
<dbReference type="Proteomes" id="UP000247409">
    <property type="component" value="Unassembled WGS sequence"/>
</dbReference>
<dbReference type="FunFam" id="3.30.465.10:FF:000004">
    <property type="entry name" value="Xanthine dehydrogenase/oxidase"/>
    <property type="match status" value="1"/>
</dbReference>
<feature type="binding site" evidence="14">
    <location>
        <position position="368"/>
    </location>
    <ligand>
        <name>FAD</name>
        <dbReference type="ChEBI" id="CHEBI:57692"/>
    </ligand>
</feature>
<keyword evidence="11" id="KW-0520">NAD</keyword>
<dbReference type="Pfam" id="PF00941">
    <property type="entry name" value="FAD_binding_5"/>
    <property type="match status" value="1"/>
</dbReference>
<dbReference type="InterPro" id="IPR036884">
    <property type="entry name" value="2Fe-2S-bd_dom_sf"/>
</dbReference>
<accession>A0A2V3J0I2</accession>
<comment type="cofactor">
    <cofactor evidence="15">
        <name>Mo-molybdopterin</name>
        <dbReference type="ChEBI" id="CHEBI:71302"/>
    </cofactor>
    <text evidence="15">Binds 1 Mo-molybdopterin (Mo-MPT) cofactor per subunit.</text>
</comment>
<dbReference type="SUPFAM" id="SSF54665">
    <property type="entry name" value="CO dehydrogenase molybdoprotein N-domain-like"/>
    <property type="match status" value="1"/>
</dbReference>
<dbReference type="InterPro" id="IPR046867">
    <property type="entry name" value="AldOxase/xan_DH_MoCoBD2"/>
</dbReference>
<dbReference type="PROSITE" id="PS51085">
    <property type="entry name" value="2FE2S_FER_2"/>
    <property type="match status" value="1"/>
</dbReference>
<keyword evidence="3 15" id="KW-0500">Molybdenum</keyword>
<dbReference type="PIRSF" id="PIRSF000127">
    <property type="entry name" value="Xanthine_DH"/>
    <property type="match status" value="1"/>
</dbReference>
<dbReference type="Gene3D" id="3.30.365.10">
    <property type="entry name" value="Aldehyde oxidase/xanthine dehydrogenase, molybdopterin binding domain"/>
    <property type="match status" value="4"/>
</dbReference>